<reference evidence="4" key="1">
    <citation type="submission" date="2014-12" db="EMBL/GenBank/DDBJ databases">
        <title>Insight into the proteome of Arion vulgaris.</title>
        <authorList>
            <person name="Aradska J."/>
            <person name="Bulat T."/>
            <person name="Smidak R."/>
            <person name="Sarate P."/>
            <person name="Gangsoo J."/>
            <person name="Sialana F."/>
            <person name="Bilban M."/>
            <person name="Lubec G."/>
        </authorList>
    </citation>
    <scope>NUCLEOTIDE SEQUENCE</scope>
    <source>
        <tissue evidence="4">Skin</tissue>
    </source>
</reference>
<dbReference type="InterPro" id="IPR013320">
    <property type="entry name" value="ConA-like_dom_sf"/>
</dbReference>
<evidence type="ECO:0000256" key="2">
    <source>
        <dbReference type="SAM" id="SignalP"/>
    </source>
</evidence>
<feature type="signal peptide" evidence="2">
    <location>
        <begin position="1"/>
        <end position="23"/>
    </location>
</feature>
<dbReference type="PANTHER" id="PTHR23282">
    <property type="entry name" value="APICAL ENDOSOMAL GLYCOPROTEIN PRECURSOR"/>
    <property type="match status" value="1"/>
</dbReference>
<dbReference type="EMBL" id="HACG01038657">
    <property type="protein sequence ID" value="CEK85522.1"/>
    <property type="molecule type" value="Transcribed_RNA"/>
</dbReference>
<organism evidence="4">
    <name type="scientific">Arion vulgaris</name>
    <dbReference type="NCBI Taxonomy" id="1028688"/>
    <lineage>
        <taxon>Eukaryota</taxon>
        <taxon>Metazoa</taxon>
        <taxon>Spiralia</taxon>
        <taxon>Lophotrochozoa</taxon>
        <taxon>Mollusca</taxon>
        <taxon>Gastropoda</taxon>
        <taxon>Heterobranchia</taxon>
        <taxon>Euthyneura</taxon>
        <taxon>Panpulmonata</taxon>
        <taxon>Eupulmonata</taxon>
        <taxon>Stylommatophora</taxon>
        <taxon>Helicina</taxon>
        <taxon>Arionoidea</taxon>
        <taxon>Arionidae</taxon>
        <taxon>Arion</taxon>
    </lineage>
</organism>
<feature type="coiled-coil region" evidence="1">
    <location>
        <begin position="137"/>
        <end position="206"/>
    </location>
</feature>
<dbReference type="Gene3D" id="2.60.120.200">
    <property type="match status" value="1"/>
</dbReference>
<dbReference type="SUPFAM" id="SSF49899">
    <property type="entry name" value="Concanavalin A-like lectins/glucanases"/>
    <property type="match status" value="1"/>
</dbReference>
<sequence>MVGTVYLLTIVAMILQTLSVSDGKRSCTFKHDGCTYKINLNHHHKGSTGTEQEHSDCGNKEHQVFLDRAQNDYNAKIDDMEKSVSFLRDSHEQRLKELEFSVRELLGIDKVPVEKGDKTVDITKTLPPNFFNNEALVNRLQEEFNKLRDEIKQKSSELMDAELKLNETGSMMHEAQLQHFKTSQELLNAENEITVLRRERAVLKNQLKDRIYKLDVSTSMATECETKSADQQDTIAQLFRSENILKEELMTVELKFNKSKVEMQLLEKNHTDLKAQHKSMMNILKIRERELISCYSTKTNTFCGFEDPHLCGFTNINDTSDFFDWERAKGSTPSGGTGPTKDHTCDGPTGHFMFIEASAKGRGSNAILYSPLYRGMSEQCVEFFYHMNGRHIGTLNVYAQARGDVLQSAWRAYGNQGNVWTNARLAIPKILANVGYQIAFEGITENGYQGDISIDDVSVIDGPCPIDEKIVPVHVAVQNSTSIAKQVKEFTRKVNKAKKRNGR</sequence>
<dbReference type="AlphaFoldDB" id="A0A0B7AY17"/>
<feature type="domain" description="MAM" evidence="3">
    <location>
        <begin position="301"/>
        <end position="466"/>
    </location>
</feature>
<proteinExistence type="predicted"/>
<evidence type="ECO:0000313" key="4">
    <source>
        <dbReference type="EMBL" id="CEK85522.1"/>
    </source>
</evidence>
<dbReference type="CDD" id="cd06263">
    <property type="entry name" value="MAM"/>
    <property type="match status" value="1"/>
</dbReference>
<dbReference type="PANTHER" id="PTHR23282:SF146">
    <property type="entry name" value="RT07201P-RELATED"/>
    <property type="match status" value="1"/>
</dbReference>
<gene>
    <name evidence="4" type="primary">ORF148665</name>
</gene>
<protein>
    <recommendedName>
        <fullName evidence="3">MAM domain-containing protein</fullName>
    </recommendedName>
</protein>
<dbReference type="PROSITE" id="PS50060">
    <property type="entry name" value="MAM_2"/>
    <property type="match status" value="1"/>
</dbReference>
<name>A0A0B7AY17_9EUPU</name>
<dbReference type="Pfam" id="PF00629">
    <property type="entry name" value="MAM"/>
    <property type="match status" value="1"/>
</dbReference>
<dbReference type="PRINTS" id="PR00020">
    <property type="entry name" value="MAMDOMAIN"/>
</dbReference>
<accession>A0A0B7AY17</accession>
<dbReference type="InterPro" id="IPR000998">
    <property type="entry name" value="MAM_dom"/>
</dbReference>
<keyword evidence="1" id="KW-0175">Coiled coil</keyword>
<evidence type="ECO:0000259" key="3">
    <source>
        <dbReference type="PROSITE" id="PS50060"/>
    </source>
</evidence>
<feature type="chain" id="PRO_5002111657" description="MAM domain-containing protein" evidence="2">
    <location>
        <begin position="24"/>
        <end position="503"/>
    </location>
</feature>
<dbReference type="InterPro" id="IPR051560">
    <property type="entry name" value="MAM_domain-containing"/>
</dbReference>
<dbReference type="SMART" id="SM00137">
    <property type="entry name" value="MAM"/>
    <property type="match status" value="1"/>
</dbReference>
<dbReference type="GO" id="GO:0016020">
    <property type="term" value="C:membrane"/>
    <property type="evidence" value="ECO:0007669"/>
    <property type="project" value="InterPro"/>
</dbReference>
<keyword evidence="2" id="KW-0732">Signal</keyword>
<evidence type="ECO:0000256" key="1">
    <source>
        <dbReference type="SAM" id="Coils"/>
    </source>
</evidence>